<keyword evidence="2" id="KW-0012">Acyltransferase</keyword>
<keyword evidence="6" id="KW-1185">Reference proteome</keyword>
<dbReference type="InterPro" id="IPR051531">
    <property type="entry name" value="N-acetyltransferase"/>
</dbReference>
<reference evidence="5 6" key="1">
    <citation type="journal article" date="2019" name="Int. J. Syst. Evol. Microbiol.">
        <title>Anaerobacillus alkaliphilus sp. nov., a novel alkaliphilic and moderately halophilic bacterium.</title>
        <authorList>
            <person name="Borsodi A.K."/>
            <person name="Aszalos J.M."/>
            <person name="Bihari P."/>
            <person name="Nagy I."/>
            <person name="Schumann P."/>
            <person name="Sproer C."/>
            <person name="Kovacs A.L."/>
            <person name="Boka K."/>
            <person name="Dobosy P."/>
            <person name="Ovari M."/>
            <person name="Szili-Kovacs T."/>
            <person name="Toth E."/>
        </authorList>
    </citation>
    <scope>NUCLEOTIDE SEQUENCE [LARGE SCALE GENOMIC DNA]</scope>
    <source>
        <strain evidence="5 6">B16-10</strain>
    </source>
</reference>
<comment type="similarity">
    <text evidence="3">Belongs to the acetyltransferase family. RimJ subfamily.</text>
</comment>
<dbReference type="Pfam" id="PF13302">
    <property type="entry name" value="Acetyltransf_3"/>
    <property type="match status" value="1"/>
</dbReference>
<dbReference type="PROSITE" id="PS51186">
    <property type="entry name" value="GNAT"/>
    <property type="match status" value="1"/>
</dbReference>
<dbReference type="PANTHER" id="PTHR43792:SF8">
    <property type="entry name" value="[RIBOSOMAL PROTEIN US5]-ALANINE N-ACETYLTRANSFERASE"/>
    <property type="match status" value="1"/>
</dbReference>
<dbReference type="PANTHER" id="PTHR43792">
    <property type="entry name" value="GNAT FAMILY, PUTATIVE (AFU_ORTHOLOGUE AFUA_3G00765)-RELATED-RELATED"/>
    <property type="match status" value="1"/>
</dbReference>
<comment type="caution">
    <text evidence="5">The sequence shown here is derived from an EMBL/GenBank/DDBJ whole genome shotgun (WGS) entry which is preliminary data.</text>
</comment>
<protein>
    <submittedName>
        <fullName evidence="5">N-acetyltransferase</fullName>
    </submittedName>
</protein>
<sequence>MEIFLTRLLDKDARKLFLFEEENRSFFETLVPGRGDEYYNYDTFLTRHNELLEEQIRGESYFYLIKNELGEILGRVNFVDIDAHTAQIGYRVGEQFLGRGIAQKAVKLGLIEARSHGIKTIYAKTTSNNIGSQKVLERNNFRLVNEDQEEIEFLGQTVRFIHFAWHQ</sequence>
<name>A0A4Q0W0H9_9BACI</name>
<evidence type="ECO:0000313" key="6">
    <source>
        <dbReference type="Proteomes" id="UP000290649"/>
    </source>
</evidence>
<evidence type="ECO:0000256" key="2">
    <source>
        <dbReference type="ARBA" id="ARBA00023315"/>
    </source>
</evidence>
<evidence type="ECO:0000313" key="5">
    <source>
        <dbReference type="EMBL" id="RXJ04261.1"/>
    </source>
</evidence>
<evidence type="ECO:0000256" key="1">
    <source>
        <dbReference type="ARBA" id="ARBA00022679"/>
    </source>
</evidence>
<dbReference type="InterPro" id="IPR016181">
    <property type="entry name" value="Acyl_CoA_acyltransferase"/>
</dbReference>
<dbReference type="OrthoDB" id="9801656at2"/>
<dbReference type="EMBL" id="QOUX01000001">
    <property type="protein sequence ID" value="RXJ04261.1"/>
    <property type="molecule type" value="Genomic_DNA"/>
</dbReference>
<keyword evidence="1 5" id="KW-0808">Transferase</keyword>
<evidence type="ECO:0000259" key="4">
    <source>
        <dbReference type="PROSITE" id="PS51186"/>
    </source>
</evidence>
<organism evidence="5 6">
    <name type="scientific">Anaerobacillus alkaliphilus</name>
    <dbReference type="NCBI Taxonomy" id="1548597"/>
    <lineage>
        <taxon>Bacteria</taxon>
        <taxon>Bacillati</taxon>
        <taxon>Bacillota</taxon>
        <taxon>Bacilli</taxon>
        <taxon>Bacillales</taxon>
        <taxon>Bacillaceae</taxon>
        <taxon>Anaerobacillus</taxon>
    </lineage>
</organism>
<evidence type="ECO:0000256" key="3">
    <source>
        <dbReference type="ARBA" id="ARBA00038502"/>
    </source>
</evidence>
<dbReference type="AlphaFoldDB" id="A0A4Q0W0H9"/>
<gene>
    <name evidence="5" type="ORF">DS745_02435</name>
</gene>
<dbReference type="GO" id="GO:0008999">
    <property type="term" value="F:protein-N-terminal-alanine acetyltransferase activity"/>
    <property type="evidence" value="ECO:0007669"/>
    <property type="project" value="TreeGrafter"/>
</dbReference>
<dbReference type="RefSeq" id="WP_129076610.1">
    <property type="nucleotide sequence ID" value="NZ_QOUX01000001.1"/>
</dbReference>
<dbReference type="SUPFAM" id="SSF55729">
    <property type="entry name" value="Acyl-CoA N-acyltransferases (Nat)"/>
    <property type="match status" value="1"/>
</dbReference>
<dbReference type="GO" id="GO:0005737">
    <property type="term" value="C:cytoplasm"/>
    <property type="evidence" value="ECO:0007669"/>
    <property type="project" value="TreeGrafter"/>
</dbReference>
<dbReference type="Gene3D" id="3.40.630.30">
    <property type="match status" value="1"/>
</dbReference>
<dbReference type="Proteomes" id="UP000290649">
    <property type="component" value="Unassembled WGS sequence"/>
</dbReference>
<proteinExistence type="inferred from homology"/>
<accession>A0A4Q0W0H9</accession>
<dbReference type="InterPro" id="IPR000182">
    <property type="entry name" value="GNAT_dom"/>
</dbReference>
<feature type="domain" description="N-acetyltransferase" evidence="4">
    <location>
        <begin position="25"/>
        <end position="159"/>
    </location>
</feature>